<comment type="caution">
    <text evidence="1">The sequence shown here is derived from an EMBL/GenBank/DDBJ whole genome shotgun (WGS) entry which is preliminary data.</text>
</comment>
<sequence length="163" mass="19595">MSIYAMGLPVSFHREPSSSHCRDYYRVRRTNYNHLVATIEALVETTPTGTLNAMVASVMRRLHDIFGSVDGIKNRSRLYRDIITRCRNRFNTFLDYHRKEGEGGSRLKSLFRYHRLEDRRRVERRRQAKILALRVSLRERLQYRGPLIWNKMLWRLLRITSKR</sequence>
<reference evidence="1" key="1">
    <citation type="submission" date="2014-03" db="EMBL/GenBank/DDBJ databases">
        <authorList>
            <person name="Casaregola S."/>
        </authorList>
    </citation>
    <scope>NUCLEOTIDE SEQUENCE [LARGE SCALE GENOMIC DNA]</scope>
    <source>
        <strain evidence="1">CLIB 918</strain>
    </source>
</reference>
<evidence type="ECO:0000313" key="2">
    <source>
        <dbReference type="Proteomes" id="UP000242525"/>
    </source>
</evidence>
<keyword evidence="2" id="KW-1185">Reference proteome</keyword>
<proteinExistence type="predicted"/>
<dbReference type="Proteomes" id="UP000242525">
    <property type="component" value="Unassembled WGS sequence"/>
</dbReference>
<dbReference type="AlphaFoldDB" id="A0A0J9XL34"/>
<protein>
    <submittedName>
        <fullName evidence="1">Uncharacterized protein</fullName>
    </submittedName>
</protein>
<accession>A0A0J9XL34</accession>
<name>A0A0J9XL34_GEOCN</name>
<dbReference type="EMBL" id="CCBN010000027">
    <property type="protein sequence ID" value="CDO57923.1"/>
    <property type="molecule type" value="Genomic_DNA"/>
</dbReference>
<gene>
    <name evidence="1" type="ORF">BN980_GECA27s00719g</name>
</gene>
<organism evidence="1 2">
    <name type="scientific">Geotrichum candidum</name>
    <name type="common">Oospora lactis</name>
    <name type="synonym">Dipodascus geotrichum</name>
    <dbReference type="NCBI Taxonomy" id="1173061"/>
    <lineage>
        <taxon>Eukaryota</taxon>
        <taxon>Fungi</taxon>
        <taxon>Dikarya</taxon>
        <taxon>Ascomycota</taxon>
        <taxon>Saccharomycotina</taxon>
        <taxon>Dipodascomycetes</taxon>
        <taxon>Dipodascales</taxon>
        <taxon>Dipodascaceae</taxon>
        <taxon>Geotrichum</taxon>
    </lineage>
</organism>
<evidence type="ECO:0000313" key="1">
    <source>
        <dbReference type="EMBL" id="CDO57923.1"/>
    </source>
</evidence>